<proteinExistence type="predicted"/>
<evidence type="ECO:0000313" key="1">
    <source>
        <dbReference type="EMBL" id="WXA94623.1"/>
    </source>
</evidence>
<accession>A0ABZ2K7F5</accession>
<sequence length="154" mass="16610">MIVRAGSSRTADYLLLLEKGAWARPRPVIVPSDGSKVLTYDIEPLEPEEVIDGGWQLDRVVDAAVEAFTLTDGDCESDDIGDVLHGARAEGLVVLLSVARLPGVVALRRRTEESRLRFLISLGLSRSNLRGRGRHAGSFLEASAAYAALDPAND</sequence>
<keyword evidence="2" id="KW-1185">Reference proteome</keyword>
<name>A0ABZ2K7F5_9BACT</name>
<gene>
    <name evidence="1" type="ORF">LZC95_50425</name>
</gene>
<dbReference type="Proteomes" id="UP001379533">
    <property type="component" value="Chromosome"/>
</dbReference>
<dbReference type="RefSeq" id="WP_394845234.1">
    <property type="nucleotide sequence ID" value="NZ_CP089982.1"/>
</dbReference>
<protein>
    <submittedName>
        <fullName evidence="1">Uncharacterized protein</fullName>
    </submittedName>
</protein>
<organism evidence="1 2">
    <name type="scientific">Pendulispora brunnea</name>
    <dbReference type="NCBI Taxonomy" id="2905690"/>
    <lineage>
        <taxon>Bacteria</taxon>
        <taxon>Pseudomonadati</taxon>
        <taxon>Myxococcota</taxon>
        <taxon>Myxococcia</taxon>
        <taxon>Myxococcales</taxon>
        <taxon>Sorangiineae</taxon>
        <taxon>Pendulisporaceae</taxon>
        <taxon>Pendulispora</taxon>
    </lineage>
</organism>
<evidence type="ECO:0000313" key="2">
    <source>
        <dbReference type="Proteomes" id="UP001379533"/>
    </source>
</evidence>
<reference evidence="1 2" key="1">
    <citation type="submission" date="2021-12" db="EMBL/GenBank/DDBJ databases">
        <title>Discovery of the Pendulisporaceae a myxobacterial family with distinct sporulation behavior and unique specialized metabolism.</title>
        <authorList>
            <person name="Garcia R."/>
            <person name="Popoff A."/>
            <person name="Bader C.D."/>
            <person name="Loehr J."/>
            <person name="Walesch S."/>
            <person name="Walt C."/>
            <person name="Boldt J."/>
            <person name="Bunk B."/>
            <person name="Haeckl F.J.F.P.J."/>
            <person name="Gunesch A.P."/>
            <person name="Birkelbach J."/>
            <person name="Nuebel U."/>
            <person name="Pietschmann T."/>
            <person name="Bach T."/>
            <person name="Mueller R."/>
        </authorList>
    </citation>
    <scope>NUCLEOTIDE SEQUENCE [LARGE SCALE GENOMIC DNA]</scope>
    <source>
        <strain evidence="1 2">MSr12523</strain>
    </source>
</reference>
<dbReference type="EMBL" id="CP089982">
    <property type="protein sequence ID" value="WXA94623.1"/>
    <property type="molecule type" value="Genomic_DNA"/>
</dbReference>